<protein>
    <recommendedName>
        <fullName evidence="2">Fibronectin type-III domain-containing protein</fullName>
    </recommendedName>
</protein>
<evidence type="ECO:0000313" key="4">
    <source>
        <dbReference type="Proteomes" id="UP001634394"/>
    </source>
</evidence>
<dbReference type="EMBL" id="JBJQND010000003">
    <property type="protein sequence ID" value="KAL3881888.1"/>
    <property type="molecule type" value="Genomic_DNA"/>
</dbReference>
<dbReference type="PANTHER" id="PTHR46708">
    <property type="entry name" value="TENASCIN"/>
    <property type="match status" value="1"/>
</dbReference>
<dbReference type="SUPFAM" id="SSF49265">
    <property type="entry name" value="Fibronectin type III"/>
    <property type="match status" value="2"/>
</dbReference>
<dbReference type="InterPro" id="IPR013783">
    <property type="entry name" value="Ig-like_fold"/>
</dbReference>
<dbReference type="Pfam" id="PF00041">
    <property type="entry name" value="fn3"/>
    <property type="match status" value="2"/>
</dbReference>
<feature type="non-terminal residue" evidence="3">
    <location>
        <position position="254"/>
    </location>
</feature>
<dbReference type="Proteomes" id="UP001634394">
    <property type="component" value="Unassembled WGS sequence"/>
</dbReference>
<feature type="non-terminal residue" evidence="3">
    <location>
        <position position="1"/>
    </location>
</feature>
<comment type="caution">
    <text evidence="3">The sequence shown here is derived from an EMBL/GenBank/DDBJ whole genome shotgun (WGS) entry which is preliminary data.</text>
</comment>
<reference evidence="3 4" key="1">
    <citation type="submission" date="2024-11" db="EMBL/GenBank/DDBJ databases">
        <title>Chromosome-level genome assembly of the freshwater bivalve Anodonta woodiana.</title>
        <authorList>
            <person name="Chen X."/>
        </authorList>
    </citation>
    <scope>NUCLEOTIDE SEQUENCE [LARGE SCALE GENOMIC DNA]</scope>
    <source>
        <strain evidence="3">MN2024</strain>
        <tissue evidence="3">Gills</tissue>
    </source>
</reference>
<dbReference type="InterPro" id="IPR036116">
    <property type="entry name" value="FN3_sf"/>
</dbReference>
<dbReference type="InterPro" id="IPR050991">
    <property type="entry name" value="ECM_Regulatory_Proteins"/>
</dbReference>
<dbReference type="PROSITE" id="PS50853">
    <property type="entry name" value="FN3"/>
    <property type="match status" value="1"/>
</dbReference>
<accession>A0ABD3XA62</accession>
<organism evidence="3 4">
    <name type="scientific">Sinanodonta woodiana</name>
    <name type="common">Chinese pond mussel</name>
    <name type="synonym">Anodonta woodiana</name>
    <dbReference type="NCBI Taxonomy" id="1069815"/>
    <lineage>
        <taxon>Eukaryota</taxon>
        <taxon>Metazoa</taxon>
        <taxon>Spiralia</taxon>
        <taxon>Lophotrochozoa</taxon>
        <taxon>Mollusca</taxon>
        <taxon>Bivalvia</taxon>
        <taxon>Autobranchia</taxon>
        <taxon>Heteroconchia</taxon>
        <taxon>Palaeoheterodonta</taxon>
        <taxon>Unionida</taxon>
        <taxon>Unionoidea</taxon>
        <taxon>Unionidae</taxon>
        <taxon>Unioninae</taxon>
        <taxon>Sinanodonta</taxon>
    </lineage>
</organism>
<sequence length="254" mass="28795">PGKPGAINKTSDFYAPNISLNWEASPGLVDNYTVTVTEVNENKSVIQISHVRSTRIEVNALRHGRNYSVVIMAKRFDKTSDQRTDYFSTVIISPEPPTNLSVMPGSIGKNSLNLTWTRPVDFNGPPLGYKVCVKKKIYLDEPWSDEDCITKNPEIVERMEVSNLTTGAFYLFTVCSLNSKYNSTPANSSIIQTNENTPDVVTYVKLEPFDFNMEVDFKRPQRPYGKILAYNINIRNVANISDCHVRWLKIPEYT</sequence>
<proteinExistence type="predicted"/>
<gene>
    <name evidence="3" type="ORF">ACJMK2_028275</name>
</gene>
<evidence type="ECO:0000256" key="1">
    <source>
        <dbReference type="ARBA" id="ARBA00022737"/>
    </source>
</evidence>
<dbReference type="InterPro" id="IPR003961">
    <property type="entry name" value="FN3_dom"/>
</dbReference>
<dbReference type="SMART" id="SM00060">
    <property type="entry name" value="FN3"/>
    <property type="match status" value="2"/>
</dbReference>
<keyword evidence="4" id="KW-1185">Reference proteome</keyword>
<dbReference type="AlphaFoldDB" id="A0ABD3XA62"/>
<dbReference type="CDD" id="cd00063">
    <property type="entry name" value="FN3"/>
    <property type="match status" value="1"/>
</dbReference>
<feature type="domain" description="Fibronectin type-III" evidence="2">
    <location>
        <begin position="96"/>
        <end position="196"/>
    </location>
</feature>
<dbReference type="PANTHER" id="PTHR46708:SF11">
    <property type="entry name" value="RECEPTOR-TYPE TYROSINE-PROTEIN PHOSPHATASE ETA-LIKE"/>
    <property type="match status" value="1"/>
</dbReference>
<name>A0ABD3XA62_SINWO</name>
<dbReference type="Gene3D" id="2.60.40.10">
    <property type="entry name" value="Immunoglobulins"/>
    <property type="match status" value="2"/>
</dbReference>
<evidence type="ECO:0000313" key="3">
    <source>
        <dbReference type="EMBL" id="KAL3881888.1"/>
    </source>
</evidence>
<evidence type="ECO:0000259" key="2">
    <source>
        <dbReference type="PROSITE" id="PS50853"/>
    </source>
</evidence>
<keyword evidence="1" id="KW-0677">Repeat</keyword>